<dbReference type="InterPro" id="IPR052894">
    <property type="entry name" value="AsmA-related"/>
</dbReference>
<sequence>MKRFSLRRILAWTALLLLLLVLGAGVGVWLWGEGYARRLVTRQVRTALTKNSELVLAPFQVEMSPWRDFPFLTASIQHISLTDTSFRQRVPVLQVGRADLRVELFSLWRGQLRVSRAVITDVDFREQVDSLGRAWGLRGKRAKGAGKTPTLNLKLEELEVNNFRFSTKNDFLRSAFGVNVRQARLQARLHGGVLRVAGQLQGELSYLRTRAGTLFEHEPVGGRVHYRYSFADRQGLLYRTRATLNGDSVRISGTHTLDPQHPEGTLMNLHFVGNQPLVKVLMAALPPRFETYLAGATSPSKAHVHYRISGLSGPKVVPHNVLTFGLRGASLQWPEPARRINRWDLVGTYDNGPGHNPSTTTLTLKRCRIYSAAGQLDVALSLRNFRRPVVDGRFRGQATLRELAALLPSPQWQARSGRADVDVQVRGQLPPRRGRPLQGPPPPPLSLRGLLTLHQASLLLPARGADLSEVNVRIGLRDSVWQLSNASGVLNRMRFRASATTRNLLGYLNGQYPTARVSGQFALDELRLHELRELLKPRPGLAATALPFAGAKAARRREARERSRLARAPRNKARLAATLARELIPAGLLLDVRLQCQRLLLASDTLSDLAVTVRHDGHQVQLQNLAGRMWGGQVRGEMQWPTDSAKRVAPVQYHLAVHFPRLDYEQLMARLNRPLVPTAQAARPASGQRRPATAKAPALRDLLLEANGFLKLNIDQVNLPEGENLREVSVQLEKYGGLVYMPYLRFLTPEGGHGEASGTARFAGLQLRQADTDLTLRYTTLDVQRLLGLIASLTTAAPDSVPTARTRARAERKAERKAERAQLPNNPSLLASGVLTAVLRVQADQVNYGAVQGSRFRLVSHLRNGEARLDNCSVDALQGHLSLSGYMRSPANRAHHPTQLQVRLQDIQLPALFGTMADMGLGVLGAENVLGSLQGVADLRTDLGRSLLPSLSNTAGYLKTNVRDLELVNVEALVQALKILKSERTSHLYFEPVQGEFVLAQGQVLIPGLHLNSNLSNLEVSGHYGLNGATNLYIGLQPMKALFGNNDKRIERIQNGEPMTKADAKGKDKLTYVSLRRTAPGEKFQVRLFQSNERRDAQTRLLEQYRTYLLTQRLDTTVRMVK</sequence>
<evidence type="ECO:0000313" key="2">
    <source>
        <dbReference type="EMBL" id="GAA4045096.1"/>
    </source>
</evidence>
<dbReference type="PANTHER" id="PTHR30441:SF4">
    <property type="entry name" value="PROTEIN ASMA"/>
    <property type="match status" value="1"/>
</dbReference>
<comment type="caution">
    <text evidence="2">The sequence shown here is derived from an EMBL/GenBank/DDBJ whole genome shotgun (WGS) entry which is preliminary data.</text>
</comment>
<evidence type="ECO:0000256" key="1">
    <source>
        <dbReference type="SAM" id="MobiDB-lite"/>
    </source>
</evidence>
<gene>
    <name evidence="2" type="ORF">GCM10022409_33920</name>
</gene>
<evidence type="ECO:0000313" key="3">
    <source>
        <dbReference type="Proteomes" id="UP001501469"/>
    </source>
</evidence>
<dbReference type="Proteomes" id="UP001501469">
    <property type="component" value="Unassembled WGS sequence"/>
</dbReference>
<keyword evidence="3" id="KW-1185">Reference proteome</keyword>
<feature type="region of interest" description="Disordered" evidence="1">
    <location>
        <begin position="801"/>
        <end position="825"/>
    </location>
</feature>
<proteinExistence type="predicted"/>
<dbReference type="PANTHER" id="PTHR30441">
    <property type="entry name" value="DUF748 DOMAIN-CONTAINING PROTEIN"/>
    <property type="match status" value="1"/>
</dbReference>
<name>A0ABP7UJG3_9BACT</name>
<protein>
    <recommendedName>
        <fullName evidence="4">AsmA-like C-terminal domain-containing protein</fullName>
    </recommendedName>
</protein>
<reference evidence="3" key="1">
    <citation type="journal article" date="2019" name="Int. J. Syst. Evol. Microbiol.">
        <title>The Global Catalogue of Microorganisms (GCM) 10K type strain sequencing project: providing services to taxonomists for standard genome sequencing and annotation.</title>
        <authorList>
            <consortium name="The Broad Institute Genomics Platform"/>
            <consortium name="The Broad Institute Genome Sequencing Center for Infectious Disease"/>
            <person name="Wu L."/>
            <person name="Ma J."/>
        </authorList>
    </citation>
    <scope>NUCLEOTIDE SEQUENCE [LARGE SCALE GENOMIC DNA]</scope>
    <source>
        <strain evidence="3">JCM 17225</strain>
    </source>
</reference>
<dbReference type="RefSeq" id="WP_345056862.1">
    <property type="nucleotide sequence ID" value="NZ_BAABDK010000026.1"/>
</dbReference>
<organism evidence="2 3">
    <name type="scientific">Hymenobacter glaciei</name>
    <dbReference type="NCBI Taxonomy" id="877209"/>
    <lineage>
        <taxon>Bacteria</taxon>
        <taxon>Pseudomonadati</taxon>
        <taxon>Bacteroidota</taxon>
        <taxon>Cytophagia</taxon>
        <taxon>Cytophagales</taxon>
        <taxon>Hymenobacteraceae</taxon>
        <taxon>Hymenobacter</taxon>
    </lineage>
</organism>
<accession>A0ABP7UJG3</accession>
<feature type="compositionally biased region" description="Basic and acidic residues" evidence="1">
    <location>
        <begin position="808"/>
        <end position="820"/>
    </location>
</feature>
<dbReference type="EMBL" id="BAABDK010000026">
    <property type="protein sequence ID" value="GAA4045096.1"/>
    <property type="molecule type" value="Genomic_DNA"/>
</dbReference>
<evidence type="ECO:0008006" key="4">
    <source>
        <dbReference type="Google" id="ProtNLM"/>
    </source>
</evidence>